<keyword evidence="12" id="KW-1185">Reference proteome</keyword>
<dbReference type="PANTHER" id="PTHR19315">
    <property type="entry name" value="ER MEMBRANE PROTEIN COMPLEX SUBUNIT 4"/>
    <property type="match status" value="1"/>
</dbReference>
<dbReference type="EMBL" id="AMWN01000003">
    <property type="protein sequence ID" value="EXJ90546.1"/>
    <property type="molecule type" value="Genomic_DNA"/>
</dbReference>
<comment type="subcellular location">
    <subcellularLocation>
        <location evidence="1">Endoplasmic reticulum membrane</location>
        <topology evidence="1">Multi-pass membrane protein</topology>
    </subcellularLocation>
</comment>
<reference evidence="11 12" key="1">
    <citation type="submission" date="2013-03" db="EMBL/GenBank/DDBJ databases">
        <title>The Genome Sequence of Capronia coronata CBS 617.96.</title>
        <authorList>
            <consortium name="The Broad Institute Genomics Platform"/>
            <person name="Cuomo C."/>
            <person name="de Hoog S."/>
            <person name="Gorbushina A."/>
            <person name="Walker B."/>
            <person name="Young S.K."/>
            <person name="Zeng Q."/>
            <person name="Gargeya S."/>
            <person name="Fitzgerald M."/>
            <person name="Haas B."/>
            <person name="Abouelleil A."/>
            <person name="Allen A.W."/>
            <person name="Alvarado L."/>
            <person name="Arachchi H.M."/>
            <person name="Berlin A.M."/>
            <person name="Chapman S.B."/>
            <person name="Gainer-Dewar J."/>
            <person name="Goldberg J."/>
            <person name="Griggs A."/>
            <person name="Gujja S."/>
            <person name="Hansen M."/>
            <person name="Howarth C."/>
            <person name="Imamovic A."/>
            <person name="Ireland A."/>
            <person name="Larimer J."/>
            <person name="McCowan C."/>
            <person name="Murphy C."/>
            <person name="Pearson M."/>
            <person name="Poon T.W."/>
            <person name="Priest M."/>
            <person name="Roberts A."/>
            <person name="Saif S."/>
            <person name="Shea T."/>
            <person name="Sisk P."/>
            <person name="Sykes S."/>
            <person name="Wortman J."/>
            <person name="Nusbaum C."/>
            <person name="Birren B."/>
        </authorList>
    </citation>
    <scope>NUCLEOTIDE SEQUENCE [LARGE SCALE GENOMIC DNA]</scope>
    <source>
        <strain evidence="11 12">CBS 617.96</strain>
    </source>
</reference>
<evidence type="ECO:0000256" key="10">
    <source>
        <dbReference type="SAM" id="Phobius"/>
    </source>
</evidence>
<keyword evidence="5" id="KW-0256">Endoplasmic reticulum</keyword>
<dbReference type="GeneID" id="19158539"/>
<dbReference type="Proteomes" id="UP000019484">
    <property type="component" value="Unassembled WGS sequence"/>
</dbReference>
<evidence type="ECO:0000256" key="2">
    <source>
        <dbReference type="ARBA" id="ARBA00007715"/>
    </source>
</evidence>
<protein>
    <recommendedName>
        <fullName evidence="3 8">ER membrane protein complex subunit 4</fullName>
    </recommendedName>
</protein>
<accession>W9YMT1</accession>
<comment type="similarity">
    <text evidence="2 8">Belongs to the EMC4 family.</text>
</comment>
<evidence type="ECO:0000313" key="12">
    <source>
        <dbReference type="Proteomes" id="UP000019484"/>
    </source>
</evidence>
<evidence type="ECO:0000256" key="8">
    <source>
        <dbReference type="PIRNR" id="PIRNR017207"/>
    </source>
</evidence>
<feature type="region of interest" description="Disordered" evidence="9">
    <location>
        <begin position="12"/>
        <end position="34"/>
    </location>
</feature>
<feature type="transmembrane region" description="Helical" evidence="10">
    <location>
        <begin position="145"/>
        <end position="164"/>
    </location>
</feature>
<evidence type="ECO:0000256" key="9">
    <source>
        <dbReference type="SAM" id="MobiDB-lite"/>
    </source>
</evidence>
<evidence type="ECO:0000313" key="11">
    <source>
        <dbReference type="EMBL" id="EXJ90546.1"/>
    </source>
</evidence>
<keyword evidence="6 10" id="KW-1133">Transmembrane helix</keyword>
<dbReference type="RefSeq" id="XP_007722740.1">
    <property type="nucleotide sequence ID" value="XM_007724550.1"/>
</dbReference>
<dbReference type="InterPro" id="IPR009445">
    <property type="entry name" value="TMEM85/Emc4"/>
</dbReference>
<dbReference type="AlphaFoldDB" id="W9YMT1"/>
<name>W9YMT1_9EURO</name>
<evidence type="ECO:0000256" key="7">
    <source>
        <dbReference type="ARBA" id="ARBA00023136"/>
    </source>
</evidence>
<comment type="caution">
    <text evidence="11">The sequence shown here is derived from an EMBL/GenBank/DDBJ whole genome shotgun (WGS) entry which is preliminary data.</text>
</comment>
<dbReference type="STRING" id="1182541.W9YMT1"/>
<sequence length="198" mass="21827">MVAPSPKWVAELNNGLPAKPKNASSIPDPPGLSAAKSITGKQVGHTHSLRTTCTDQTKKSQVAGRKVPTTEETETLKLKKAWEVALAPAKQVPMQAIMAYMSGNSLQIFSIMMVFMLFKNPIQAISQTNMAFSRFESPGTRSQMLGIKAAYILMQCLLLGLGVYKVNSMGLLPTTRSDWLAWEYERQPLERAYFAFGQ</sequence>
<dbReference type="eggNOG" id="KOG3318">
    <property type="taxonomic scope" value="Eukaryota"/>
</dbReference>
<evidence type="ECO:0000256" key="6">
    <source>
        <dbReference type="ARBA" id="ARBA00022989"/>
    </source>
</evidence>
<evidence type="ECO:0000256" key="5">
    <source>
        <dbReference type="ARBA" id="ARBA00022824"/>
    </source>
</evidence>
<keyword evidence="4 10" id="KW-0812">Transmembrane</keyword>
<keyword evidence="7 8" id="KW-0472">Membrane</keyword>
<gene>
    <name evidence="11" type="ORF">A1O1_03649</name>
</gene>
<dbReference type="Pfam" id="PF06417">
    <property type="entry name" value="EMC4"/>
    <property type="match status" value="1"/>
</dbReference>
<dbReference type="OrthoDB" id="369569at2759"/>
<proteinExistence type="inferred from homology"/>
<evidence type="ECO:0000256" key="4">
    <source>
        <dbReference type="ARBA" id="ARBA00022692"/>
    </source>
</evidence>
<evidence type="ECO:0000256" key="3">
    <source>
        <dbReference type="ARBA" id="ARBA00020820"/>
    </source>
</evidence>
<dbReference type="PIRSF" id="PIRSF017207">
    <property type="entry name" value="UCP017207_TM-p85"/>
    <property type="match status" value="1"/>
</dbReference>
<organism evidence="11 12">
    <name type="scientific">Capronia coronata CBS 617.96</name>
    <dbReference type="NCBI Taxonomy" id="1182541"/>
    <lineage>
        <taxon>Eukaryota</taxon>
        <taxon>Fungi</taxon>
        <taxon>Dikarya</taxon>
        <taxon>Ascomycota</taxon>
        <taxon>Pezizomycotina</taxon>
        <taxon>Eurotiomycetes</taxon>
        <taxon>Chaetothyriomycetidae</taxon>
        <taxon>Chaetothyriales</taxon>
        <taxon>Herpotrichiellaceae</taxon>
        <taxon>Capronia</taxon>
    </lineage>
</organism>
<feature type="transmembrane region" description="Helical" evidence="10">
    <location>
        <begin position="97"/>
        <end position="118"/>
    </location>
</feature>
<dbReference type="HOGENOM" id="CLU_098404_2_0_1"/>
<evidence type="ECO:0000256" key="1">
    <source>
        <dbReference type="ARBA" id="ARBA00004477"/>
    </source>
</evidence>
<dbReference type="GO" id="GO:0005789">
    <property type="term" value="C:endoplasmic reticulum membrane"/>
    <property type="evidence" value="ECO:0007669"/>
    <property type="project" value="UniProtKB-SubCell"/>
</dbReference>